<feature type="compositionally biased region" description="Basic and acidic residues" evidence="1">
    <location>
        <begin position="24"/>
        <end position="35"/>
    </location>
</feature>
<name>A0A1G4ANT6_9PEZI</name>
<feature type="region of interest" description="Disordered" evidence="1">
    <location>
        <begin position="165"/>
        <end position="199"/>
    </location>
</feature>
<feature type="region of interest" description="Disordered" evidence="1">
    <location>
        <begin position="19"/>
        <end position="43"/>
    </location>
</feature>
<organism evidence="2 3">
    <name type="scientific">Colletotrichum orchidophilum</name>
    <dbReference type="NCBI Taxonomy" id="1209926"/>
    <lineage>
        <taxon>Eukaryota</taxon>
        <taxon>Fungi</taxon>
        <taxon>Dikarya</taxon>
        <taxon>Ascomycota</taxon>
        <taxon>Pezizomycotina</taxon>
        <taxon>Sordariomycetes</taxon>
        <taxon>Hypocreomycetidae</taxon>
        <taxon>Glomerellales</taxon>
        <taxon>Glomerellaceae</taxon>
        <taxon>Colletotrichum</taxon>
    </lineage>
</organism>
<dbReference type="EMBL" id="MJBS01000218">
    <property type="protein sequence ID" value="OHE90850.1"/>
    <property type="molecule type" value="Genomic_DNA"/>
</dbReference>
<dbReference type="Proteomes" id="UP000176998">
    <property type="component" value="Unassembled WGS sequence"/>
</dbReference>
<keyword evidence="3" id="KW-1185">Reference proteome</keyword>
<evidence type="ECO:0000313" key="3">
    <source>
        <dbReference type="Proteomes" id="UP000176998"/>
    </source>
</evidence>
<feature type="compositionally biased region" description="Basic and acidic residues" evidence="1">
    <location>
        <begin position="176"/>
        <end position="199"/>
    </location>
</feature>
<sequence>MLLQLSLVWSEDITVRTHGVSRGARGESRKREQSEAKGTQFSTAAPFHTSTSAHWGKESQGAWTALQTMGDCGRVGFHGKHIAATDQCFHHRVARPGRQPSIGHFPLPTLTTIIIARCLVQVRRSKAVAAPESCVTLLIWEIMTGWESPRGVGSTKAVARLRGSTLDTHHGPVRATETEAQSRRETRIEHDSRSPEEHLSSAVCYMRLDDRRMPTAPLSSAPVSTPRPSSGP</sequence>
<evidence type="ECO:0000313" key="2">
    <source>
        <dbReference type="EMBL" id="OHE90850.1"/>
    </source>
</evidence>
<dbReference type="AlphaFoldDB" id="A0A1G4ANT6"/>
<gene>
    <name evidence="2" type="ORF">CORC01_13853</name>
</gene>
<proteinExistence type="predicted"/>
<reference evidence="2 3" key="1">
    <citation type="submission" date="2016-09" db="EMBL/GenBank/DDBJ databases">
        <authorList>
            <person name="Capua I."/>
            <person name="De Benedictis P."/>
            <person name="Joannis T."/>
            <person name="Lombin L.H."/>
            <person name="Cattoli G."/>
        </authorList>
    </citation>
    <scope>NUCLEOTIDE SEQUENCE [LARGE SCALE GENOMIC DNA]</scope>
    <source>
        <strain evidence="2 3">IMI 309357</strain>
    </source>
</reference>
<comment type="caution">
    <text evidence="2">The sequence shown here is derived from an EMBL/GenBank/DDBJ whole genome shotgun (WGS) entry which is preliminary data.</text>
</comment>
<dbReference type="GeneID" id="34566979"/>
<protein>
    <submittedName>
        <fullName evidence="2">Uncharacterized protein</fullName>
    </submittedName>
</protein>
<dbReference type="RefSeq" id="XP_022468025.1">
    <property type="nucleotide sequence ID" value="XM_022625469.1"/>
</dbReference>
<accession>A0A1G4ANT6</accession>
<evidence type="ECO:0000256" key="1">
    <source>
        <dbReference type="SAM" id="MobiDB-lite"/>
    </source>
</evidence>